<evidence type="ECO:0000313" key="2">
    <source>
        <dbReference type="Proteomes" id="UP001283361"/>
    </source>
</evidence>
<sequence length="81" mass="9315">MPCGTEIGNRNETSPERKMAGRATIRVELEELCQYLFQAGDVIDSRMVNIDSQYLVSKSFAHFALLVLYQVDKMNLHYEDN</sequence>
<comment type="caution">
    <text evidence="1">The sequence shown here is derived from an EMBL/GenBank/DDBJ whole genome shotgun (WGS) entry which is preliminary data.</text>
</comment>
<dbReference type="Proteomes" id="UP001283361">
    <property type="component" value="Unassembled WGS sequence"/>
</dbReference>
<keyword evidence="2" id="KW-1185">Reference proteome</keyword>
<protein>
    <submittedName>
        <fullName evidence="1">Uncharacterized protein</fullName>
    </submittedName>
</protein>
<dbReference type="AlphaFoldDB" id="A0AAE1BAI4"/>
<name>A0AAE1BAI4_9GAST</name>
<dbReference type="EMBL" id="JAWDGP010000269">
    <property type="protein sequence ID" value="KAK3801986.1"/>
    <property type="molecule type" value="Genomic_DNA"/>
</dbReference>
<accession>A0AAE1BAI4</accession>
<organism evidence="1 2">
    <name type="scientific">Elysia crispata</name>
    <name type="common">lettuce slug</name>
    <dbReference type="NCBI Taxonomy" id="231223"/>
    <lineage>
        <taxon>Eukaryota</taxon>
        <taxon>Metazoa</taxon>
        <taxon>Spiralia</taxon>
        <taxon>Lophotrochozoa</taxon>
        <taxon>Mollusca</taxon>
        <taxon>Gastropoda</taxon>
        <taxon>Heterobranchia</taxon>
        <taxon>Euthyneura</taxon>
        <taxon>Panpulmonata</taxon>
        <taxon>Sacoglossa</taxon>
        <taxon>Placobranchoidea</taxon>
        <taxon>Plakobranchidae</taxon>
        <taxon>Elysia</taxon>
    </lineage>
</organism>
<evidence type="ECO:0000313" key="1">
    <source>
        <dbReference type="EMBL" id="KAK3801986.1"/>
    </source>
</evidence>
<proteinExistence type="predicted"/>
<reference evidence="1" key="1">
    <citation type="journal article" date="2023" name="G3 (Bethesda)">
        <title>A reference genome for the long-term kleptoplast-retaining sea slug Elysia crispata morphotype clarki.</title>
        <authorList>
            <person name="Eastman K.E."/>
            <person name="Pendleton A.L."/>
            <person name="Shaikh M.A."/>
            <person name="Suttiyut T."/>
            <person name="Ogas R."/>
            <person name="Tomko P."/>
            <person name="Gavelis G."/>
            <person name="Widhalm J.R."/>
            <person name="Wisecaver J.H."/>
        </authorList>
    </citation>
    <scope>NUCLEOTIDE SEQUENCE</scope>
    <source>
        <strain evidence="1">ECLA1</strain>
    </source>
</reference>
<gene>
    <name evidence="1" type="ORF">RRG08_064580</name>
</gene>